<feature type="compositionally biased region" description="Low complexity" evidence="3">
    <location>
        <begin position="170"/>
        <end position="217"/>
    </location>
</feature>
<keyword evidence="8" id="KW-1185">Reference proteome</keyword>
<feature type="region of interest" description="Disordered" evidence="3">
    <location>
        <begin position="1"/>
        <end position="61"/>
    </location>
</feature>
<dbReference type="Gene3D" id="1.20.900.10">
    <property type="entry name" value="Dbl homology (DH) domain"/>
    <property type="match status" value="1"/>
</dbReference>
<evidence type="ECO:0000313" key="7">
    <source>
        <dbReference type="EMBL" id="GMM52786.1"/>
    </source>
</evidence>
<dbReference type="CDD" id="cd00160">
    <property type="entry name" value="RhoGEF"/>
    <property type="match status" value="1"/>
</dbReference>
<organism evidence="7 8">
    <name type="scientific">Starmerella bacillaris</name>
    <name type="common">Yeast</name>
    <name type="synonym">Candida zemplinina</name>
    <dbReference type="NCBI Taxonomy" id="1247836"/>
    <lineage>
        <taxon>Eukaryota</taxon>
        <taxon>Fungi</taxon>
        <taxon>Dikarya</taxon>
        <taxon>Ascomycota</taxon>
        <taxon>Saccharomycotina</taxon>
        <taxon>Dipodascomycetes</taxon>
        <taxon>Dipodascales</taxon>
        <taxon>Trichomonascaceae</taxon>
        <taxon>Starmerella</taxon>
    </lineage>
</organism>
<evidence type="ECO:0000313" key="8">
    <source>
        <dbReference type="Proteomes" id="UP001362899"/>
    </source>
</evidence>
<dbReference type="EMBL" id="BTGC01000008">
    <property type="protein sequence ID" value="GMM52786.1"/>
    <property type="molecule type" value="Genomic_DNA"/>
</dbReference>
<dbReference type="SMART" id="SM00036">
    <property type="entry name" value="CNH"/>
    <property type="match status" value="1"/>
</dbReference>
<dbReference type="InterPro" id="IPR001180">
    <property type="entry name" value="CNH_dom"/>
</dbReference>
<dbReference type="InterPro" id="IPR011993">
    <property type="entry name" value="PH-like_dom_sf"/>
</dbReference>
<dbReference type="Pfam" id="PF00780">
    <property type="entry name" value="CNH"/>
    <property type="match status" value="1"/>
</dbReference>
<keyword evidence="2" id="KW-0344">Guanine-nucleotide releasing factor</keyword>
<dbReference type="InterPro" id="IPR052233">
    <property type="entry name" value="Rho-type_GEFs"/>
</dbReference>
<evidence type="ECO:0000259" key="5">
    <source>
        <dbReference type="PROSITE" id="PS50010"/>
    </source>
</evidence>
<comment type="caution">
    <text evidence="7">The sequence shown here is derived from an EMBL/GenBank/DDBJ whole genome shotgun (WGS) entry which is preliminary data.</text>
</comment>
<feature type="domain" description="DH" evidence="5">
    <location>
        <begin position="655"/>
        <end position="843"/>
    </location>
</feature>
<dbReference type="InterPro" id="IPR036390">
    <property type="entry name" value="WH_DNA-bd_sf"/>
</dbReference>
<feature type="compositionally biased region" description="Polar residues" evidence="3">
    <location>
        <begin position="243"/>
        <end position="267"/>
    </location>
</feature>
<dbReference type="PROSITE" id="PS50003">
    <property type="entry name" value="PH_DOMAIN"/>
    <property type="match status" value="1"/>
</dbReference>
<gene>
    <name evidence="7" type="ORF">DASB73_037490</name>
</gene>
<evidence type="ECO:0000256" key="3">
    <source>
        <dbReference type="SAM" id="MobiDB-lite"/>
    </source>
</evidence>
<evidence type="ECO:0000259" key="4">
    <source>
        <dbReference type="PROSITE" id="PS50003"/>
    </source>
</evidence>
<dbReference type="SUPFAM" id="SSF46785">
    <property type="entry name" value="Winged helix' DNA-binding domain"/>
    <property type="match status" value="1"/>
</dbReference>
<dbReference type="SMART" id="SM00325">
    <property type="entry name" value="RhoGEF"/>
    <property type="match status" value="1"/>
</dbReference>
<dbReference type="PROSITE" id="PS50219">
    <property type="entry name" value="CNH"/>
    <property type="match status" value="1"/>
</dbReference>
<feature type="region of interest" description="Disordered" evidence="3">
    <location>
        <begin position="85"/>
        <end position="220"/>
    </location>
</feature>
<dbReference type="Gene3D" id="1.10.10.10">
    <property type="entry name" value="Winged helix-like DNA-binding domain superfamily/Winged helix DNA-binding domain"/>
    <property type="match status" value="1"/>
</dbReference>
<dbReference type="SMART" id="SM00233">
    <property type="entry name" value="PH"/>
    <property type="match status" value="1"/>
</dbReference>
<proteinExistence type="predicted"/>
<dbReference type="PANTHER" id="PTHR46572">
    <property type="entry name" value="RHO1 GDP-GTP EXCHANGE PROTEIN 1-RELATED"/>
    <property type="match status" value="1"/>
</dbReference>
<feature type="compositionally biased region" description="Polar residues" evidence="3">
    <location>
        <begin position="275"/>
        <end position="288"/>
    </location>
</feature>
<feature type="compositionally biased region" description="Polar residues" evidence="3">
    <location>
        <begin position="122"/>
        <end position="140"/>
    </location>
</feature>
<dbReference type="PROSITE" id="PS50010">
    <property type="entry name" value="DH_2"/>
    <property type="match status" value="1"/>
</dbReference>
<dbReference type="SUPFAM" id="SSF48065">
    <property type="entry name" value="DBL homology domain (DH-domain)"/>
    <property type="match status" value="1"/>
</dbReference>
<dbReference type="GO" id="GO:0035556">
    <property type="term" value="P:intracellular signal transduction"/>
    <property type="evidence" value="ECO:0007669"/>
    <property type="project" value="InterPro"/>
</dbReference>
<dbReference type="PANTHER" id="PTHR46572:SF2">
    <property type="entry name" value="RHO1 GDP-GTP EXCHANGE PROTEIN 1-RELATED"/>
    <property type="match status" value="1"/>
</dbReference>
<dbReference type="Pfam" id="PF00621">
    <property type="entry name" value="RhoGEF"/>
    <property type="match status" value="1"/>
</dbReference>
<dbReference type="GO" id="GO:0005085">
    <property type="term" value="F:guanyl-nucleotide exchange factor activity"/>
    <property type="evidence" value="ECO:0007669"/>
    <property type="project" value="UniProtKB-KW"/>
</dbReference>
<evidence type="ECO:0000256" key="2">
    <source>
        <dbReference type="ARBA" id="ARBA00022658"/>
    </source>
</evidence>
<feature type="compositionally biased region" description="Low complexity" evidence="3">
    <location>
        <begin position="289"/>
        <end position="310"/>
    </location>
</feature>
<feature type="compositionally biased region" description="Polar residues" evidence="3">
    <location>
        <begin position="311"/>
        <end position="322"/>
    </location>
</feature>
<dbReference type="InterPro" id="IPR041675">
    <property type="entry name" value="PH_5"/>
</dbReference>
<accession>A0AAV5RMN4</accession>
<dbReference type="Proteomes" id="UP001362899">
    <property type="component" value="Unassembled WGS sequence"/>
</dbReference>
<dbReference type="SMART" id="SM00049">
    <property type="entry name" value="DEP"/>
    <property type="match status" value="1"/>
</dbReference>
<dbReference type="InterPro" id="IPR001849">
    <property type="entry name" value="PH_domain"/>
</dbReference>
<feature type="domain" description="PH" evidence="4">
    <location>
        <begin position="878"/>
        <end position="1025"/>
    </location>
</feature>
<reference evidence="7 8" key="1">
    <citation type="journal article" date="2023" name="Elife">
        <title>Identification of key yeast species and microbe-microbe interactions impacting larval growth of Drosophila in the wild.</title>
        <authorList>
            <person name="Mure A."/>
            <person name="Sugiura Y."/>
            <person name="Maeda R."/>
            <person name="Honda K."/>
            <person name="Sakurai N."/>
            <person name="Takahashi Y."/>
            <person name="Watada M."/>
            <person name="Katoh T."/>
            <person name="Gotoh A."/>
            <person name="Gotoh Y."/>
            <person name="Taniguchi I."/>
            <person name="Nakamura K."/>
            <person name="Hayashi T."/>
            <person name="Katayama T."/>
            <person name="Uemura T."/>
            <person name="Hattori Y."/>
        </authorList>
    </citation>
    <scope>NUCLEOTIDE SEQUENCE [LARGE SCALE GENOMIC DNA]</scope>
    <source>
        <strain evidence="7 8">SB-73</strain>
    </source>
</reference>
<dbReference type="SUPFAM" id="SSF50729">
    <property type="entry name" value="PH domain-like"/>
    <property type="match status" value="1"/>
</dbReference>
<dbReference type="InterPro" id="IPR000591">
    <property type="entry name" value="DEP_dom"/>
</dbReference>
<feature type="domain" description="CNH" evidence="6">
    <location>
        <begin position="1047"/>
        <end position="1360"/>
    </location>
</feature>
<feature type="region of interest" description="Disordered" evidence="3">
    <location>
        <begin position="235"/>
        <end position="388"/>
    </location>
</feature>
<dbReference type="Pfam" id="PF00610">
    <property type="entry name" value="DEP"/>
    <property type="match status" value="1"/>
</dbReference>
<evidence type="ECO:0000256" key="1">
    <source>
        <dbReference type="ARBA" id="ARBA00022553"/>
    </source>
</evidence>
<protein>
    <submittedName>
        <fullName evidence="7">Rho family guanine nucleotide exchange factor</fullName>
    </submittedName>
</protein>
<sequence length="1389" mass="154780">MSELNEGIIYPESNKNPNPYAAFSDIFGRPPPPGRIPNGDYSQGVPGPNGLDGRPVFSNSNQNLGYQSPLIPEIPHIPFGQDMYGIQQPQSPTTRGPNAHSTTQPPLAMPGIKNMGRMGSMSPVTGSPNKNPHASDSAQFGRNLPPVPSALLNSPQKLVHVPYPNGTNVPQMPQMPQQPQQSQQSQQPSSPFRPRMSSMPNMPSMPSMPSLPNMSSMTNWTGKSEKFRNLHLNTNIHMDPSRNGDTPSDSPSRFDNYSPAKTNSSSRVGLGLSVANPSDSSPKQRPNLSNAHSISTDSTSSAGSFGTSHTMTSNTSLSNATDSDTDPHPVHRLVNSKSSVELGNKRNELHRPKSHIFAGMRRHNNVQRSVSATGPTPSSSTTNLGRRLLTTKGGRAIPTKSEVGAFARVHSHPTQGGALSTSASSTSVAMAARDDEYRSITPSRKASTATMNSLGSQSTILTSTRHEPLVYPAILSKVAEKFKEQISTIQGERIKNELSYKNAFTGSEAVDAIAYIIKTPDRSLALLLGRSLDAQKLFHDVTYDSRLRDSPSEVYQLTSYDERNSSGPEPNGIFTLLSECYSPTCSRNRLCYSIACPRRLEQQARLNMKLDPGLLLSNQQESSISLIEDENQEEKLWRWKVPKDILEATPPMEQKRQEAIAELVYTERQFVKALEYIRESWIKPLRRSNVLGPDIRRDKFIRMVFLNVLEVHAVNLKFAEALTRRQQLSPVVNQIADVVLEFVPRFDPFVTYGGQQMYAKFEFEREKALNPSFAKFAEQTERLPESQQLELNGYLTKPTTRLARYPLLLDAILKRTEKDNPDYENIPKAISQIREFLFKVNEESGRAENRFSLHQLNQALTFRAGEYVPLNLLDSKRQLIFKGQLHKRPNPSEGNVQVYLFDHVILFAKKKKATGISSVASAAAAAAAAAIEPSSGDSPSGGEVLRVNSKPIPLELLQIAEGDEIGRRKAAASMIRSTVTRNTDDKLIFPITFEHLGKRGYEVTLYAENFQARKTWLEVILKQRDAQRAANDIYTNHTLYTSVTTGSGRVQSCAIFDGGKKLLFGFDKGIYLSNVDYLDAEGNFKPVCSTLKLIMQTQAPVMQLDAIEKYGVVVMLCDKVVSAIPLDVIVSKTDLNSHNNRNSIKQIANQVTFYKVDECLNRTLLTVVKSTNMSSTIRVFEPINSSGGTQKRPQLRRLLTAGGSSAQPDGFKMLNSPIEIPSATVSLSFLRSHLCLGCSRGFELLDLESGKFESLLDPADTSLDFVIKREWLRPISLYRIGKEFLLNYSDFSFFINRNGWRSRPDWIIQWECTPQNIVLSYPYLVAFDQNLIEIRNLDTELMRVIHADNVKLIRESAHDIVYSFENDKGKNEVVSLNFWEKAKKKKTEK</sequence>
<dbReference type="Gene3D" id="2.30.29.30">
    <property type="entry name" value="Pleckstrin-homology domain (PH domain)/Phosphotyrosine-binding domain (PTB)"/>
    <property type="match status" value="1"/>
</dbReference>
<dbReference type="InterPro" id="IPR035899">
    <property type="entry name" value="DBL_dom_sf"/>
</dbReference>
<keyword evidence="1" id="KW-0597">Phosphoprotein</keyword>
<feature type="compositionally biased region" description="Polar residues" evidence="3">
    <location>
        <begin position="87"/>
        <end position="105"/>
    </location>
</feature>
<dbReference type="InterPro" id="IPR000219">
    <property type="entry name" value="DH_dom"/>
</dbReference>
<feature type="compositionally biased region" description="Low complexity" evidence="3">
    <location>
        <begin position="369"/>
        <end position="382"/>
    </location>
</feature>
<name>A0AAV5RMN4_STABA</name>
<evidence type="ECO:0000259" key="6">
    <source>
        <dbReference type="PROSITE" id="PS50219"/>
    </source>
</evidence>
<dbReference type="Pfam" id="PF15405">
    <property type="entry name" value="PH_5"/>
    <property type="match status" value="1"/>
</dbReference>
<dbReference type="InterPro" id="IPR036388">
    <property type="entry name" value="WH-like_DNA-bd_sf"/>
</dbReference>